<sequence>MALVSLKNEIVSMFQESIYAESESEYEIIKAEEKGGKLYEAYSLAILCRNLKEKEGFRLVLSKGHKLYLKRGTGPINRNYPCIQAYKNDELVAEIWTDVCFLSQSYLRTSSFLRSAQPQYGDYHELDILMVDPGLESYPTPDQIWLGVECKNTGMKKGILKEILGVRRELSFISEECETKFSKWPQSKARSNPPSCLLLFSSDSSVKNYSCSGRFYDIKFIHEPFE</sequence>
<accession>K4KK44</accession>
<dbReference type="HOGENOM" id="CLU_1208707_0_0_6"/>
<dbReference type="AlphaFoldDB" id="K4KK44"/>
<dbReference type="Proteomes" id="UP000000466">
    <property type="component" value="Chromosome"/>
</dbReference>
<evidence type="ECO:0000313" key="1">
    <source>
        <dbReference type="EMBL" id="AFU99371.2"/>
    </source>
</evidence>
<gene>
    <name evidence="1" type="ordered locus">M5M_10970</name>
</gene>
<dbReference type="eggNOG" id="ENOG5033H6N">
    <property type="taxonomic scope" value="Bacteria"/>
</dbReference>
<dbReference type="EMBL" id="CP003746">
    <property type="protein sequence ID" value="AFU99371.2"/>
    <property type="molecule type" value="Genomic_DNA"/>
</dbReference>
<dbReference type="OrthoDB" id="1492640at2"/>
<dbReference type="STRING" id="1117647.M5M_10970"/>
<reference evidence="1 2" key="1">
    <citation type="journal article" date="2013" name="Genome Announc.">
        <title>Complete genome sequence of Simiduia agarivorans SA1(T), a marine bacterium able to degrade a variety of polysaccharides.</title>
        <authorList>
            <person name="Lin S.Y."/>
            <person name="Shieh W.Y."/>
            <person name="Chen J.S."/>
            <person name="Tang S.L."/>
        </authorList>
    </citation>
    <scope>NUCLEOTIDE SEQUENCE [LARGE SCALE GENOMIC DNA]</scope>
    <source>
        <strain evidence="2">DSM 21679 / JCM 13881 / BCRC 17597 / SA1</strain>
    </source>
</reference>
<evidence type="ECO:0000313" key="2">
    <source>
        <dbReference type="Proteomes" id="UP000000466"/>
    </source>
</evidence>
<proteinExistence type="predicted"/>
<dbReference type="KEGG" id="saga:M5M_10970"/>
<keyword evidence="2" id="KW-1185">Reference proteome</keyword>
<organism evidence="1 2">
    <name type="scientific">Simiduia agarivorans (strain DSM 21679 / JCM 13881 / BCRC 17597 / SA1)</name>
    <dbReference type="NCBI Taxonomy" id="1117647"/>
    <lineage>
        <taxon>Bacteria</taxon>
        <taxon>Pseudomonadati</taxon>
        <taxon>Pseudomonadota</taxon>
        <taxon>Gammaproteobacteria</taxon>
        <taxon>Cellvibrionales</taxon>
        <taxon>Cellvibrionaceae</taxon>
        <taxon>Simiduia</taxon>
    </lineage>
</organism>
<name>K4KK44_SIMAS</name>
<protein>
    <submittedName>
        <fullName evidence="1">Uncharacterized protein</fullName>
    </submittedName>
</protein>
<dbReference type="RefSeq" id="WP_016389355.1">
    <property type="nucleotide sequence ID" value="NC_018868.3"/>
</dbReference>